<dbReference type="EMBL" id="SLWB01000019">
    <property type="protein sequence ID" value="TCN62227.1"/>
    <property type="molecule type" value="Genomic_DNA"/>
</dbReference>
<organism evidence="1 2">
    <name type="scientific">Acetobacteroides hydrogenigenes</name>
    <dbReference type="NCBI Taxonomy" id="979970"/>
    <lineage>
        <taxon>Bacteria</taxon>
        <taxon>Pseudomonadati</taxon>
        <taxon>Bacteroidota</taxon>
        <taxon>Bacteroidia</taxon>
        <taxon>Bacteroidales</taxon>
        <taxon>Rikenellaceae</taxon>
        <taxon>Acetobacteroides</taxon>
    </lineage>
</organism>
<reference evidence="1 2" key="1">
    <citation type="submission" date="2019-03" db="EMBL/GenBank/DDBJ databases">
        <title>Genomic Encyclopedia of Archaeal and Bacterial Type Strains, Phase II (KMG-II): from individual species to whole genera.</title>
        <authorList>
            <person name="Goeker M."/>
        </authorList>
    </citation>
    <scope>NUCLEOTIDE SEQUENCE [LARGE SCALE GENOMIC DNA]</scope>
    <source>
        <strain evidence="1 2">RL-C</strain>
    </source>
</reference>
<comment type="caution">
    <text evidence="1">The sequence shown here is derived from an EMBL/GenBank/DDBJ whole genome shotgun (WGS) entry which is preliminary data.</text>
</comment>
<keyword evidence="2" id="KW-1185">Reference proteome</keyword>
<sequence>MYIFFFLLRLQFRRKDQHTKGNPIYFTVRCKRDFTHTNNLFWGFVGQQYILVVKYKIAVTFHH</sequence>
<protein>
    <submittedName>
        <fullName evidence="1">Uncharacterized protein</fullName>
    </submittedName>
</protein>
<proteinExistence type="predicted"/>
<evidence type="ECO:0000313" key="1">
    <source>
        <dbReference type="EMBL" id="TCN62227.1"/>
    </source>
</evidence>
<dbReference type="AlphaFoldDB" id="A0A4R2E4B2"/>
<evidence type="ECO:0000313" key="2">
    <source>
        <dbReference type="Proteomes" id="UP000294830"/>
    </source>
</evidence>
<name>A0A4R2E4B2_9BACT</name>
<gene>
    <name evidence="1" type="ORF">CLV25_11960</name>
</gene>
<dbReference type="Proteomes" id="UP000294830">
    <property type="component" value="Unassembled WGS sequence"/>
</dbReference>
<accession>A0A4R2E4B2</accession>